<dbReference type="EMBL" id="FPAJ01000001">
    <property type="protein sequence ID" value="SFS52109.1"/>
    <property type="molecule type" value="Genomic_DNA"/>
</dbReference>
<name>A0A1I6QI19_9RHOB</name>
<dbReference type="OrthoDB" id="9813918at2"/>
<evidence type="ECO:0000313" key="1">
    <source>
        <dbReference type="EMBL" id="SFS52109.1"/>
    </source>
</evidence>
<dbReference type="RefSeq" id="WP_093915399.1">
    <property type="nucleotide sequence ID" value="NZ_FPAJ01000001.1"/>
</dbReference>
<dbReference type="AlphaFoldDB" id="A0A1I6QI19"/>
<keyword evidence="2" id="KW-1185">Reference proteome</keyword>
<dbReference type="Proteomes" id="UP000199239">
    <property type="component" value="Unassembled WGS sequence"/>
</dbReference>
<dbReference type="InterPro" id="IPR029052">
    <property type="entry name" value="Metallo-depent_PP-like"/>
</dbReference>
<reference evidence="2" key="1">
    <citation type="submission" date="2016-10" db="EMBL/GenBank/DDBJ databases">
        <authorList>
            <person name="Varghese N."/>
            <person name="Submissions S."/>
        </authorList>
    </citation>
    <scope>NUCLEOTIDE SEQUENCE [LARGE SCALE GENOMIC DNA]</scope>
    <source>
        <strain evidence="2">DSM 23422</strain>
    </source>
</reference>
<protein>
    <submittedName>
        <fullName evidence="1">Calcineurin-like phosphoesterase superfamily domain-containing protein</fullName>
    </submittedName>
</protein>
<proteinExistence type="predicted"/>
<dbReference type="STRING" id="394264.SAMN04488040_0740"/>
<gene>
    <name evidence="1" type="ORF">SAMN04488040_0740</name>
</gene>
<dbReference type="SUPFAM" id="SSF56300">
    <property type="entry name" value="Metallo-dependent phosphatases"/>
    <property type="match status" value="1"/>
</dbReference>
<organism evidence="1 2">
    <name type="scientific">Sulfitobacter marinus</name>
    <dbReference type="NCBI Taxonomy" id="394264"/>
    <lineage>
        <taxon>Bacteria</taxon>
        <taxon>Pseudomonadati</taxon>
        <taxon>Pseudomonadota</taxon>
        <taxon>Alphaproteobacteria</taxon>
        <taxon>Rhodobacterales</taxon>
        <taxon>Roseobacteraceae</taxon>
        <taxon>Sulfitobacter</taxon>
    </lineage>
</organism>
<dbReference type="CDD" id="cd00838">
    <property type="entry name" value="MPP_superfamily"/>
    <property type="match status" value="1"/>
</dbReference>
<accession>A0A1I6QI19</accession>
<dbReference type="Gene3D" id="3.60.21.10">
    <property type="match status" value="1"/>
</dbReference>
<sequence length="272" mass="28549">MKHQDLGVLTGPVLLFGGPYSNLQAFEGLMAAAQRLGIPARQMICTGDVVAYCGDPSATVDAVRQAGIALIAGNCEKQLAAHALDCGCGFDAGTTCDLLSAGWYSVANVQVSQSQRDWMGDAPDIIGFTHSGQRFAVIHGGVTDIARFIWPTSAGHVFEGEWNAVEAVIGAVDGIVAGHSGIPFTRNCAKGRWINAGVIGMPPHDGGQQTRFAVLDQGQVTFHTLDYDVGSAVHAMEQAGLTQGYHTALQSGYWPSEDVLPPALRRSALASG</sequence>
<evidence type="ECO:0000313" key="2">
    <source>
        <dbReference type="Proteomes" id="UP000199239"/>
    </source>
</evidence>